<keyword evidence="3 7" id="KW-0812">Transmembrane</keyword>
<feature type="region of interest" description="Disordered" evidence="6">
    <location>
        <begin position="1058"/>
        <end position="1202"/>
    </location>
</feature>
<gene>
    <name evidence="8" type="ORF">D9758_011825</name>
</gene>
<feature type="region of interest" description="Disordered" evidence="6">
    <location>
        <begin position="930"/>
        <end position="1042"/>
    </location>
</feature>
<feature type="compositionally biased region" description="Polar residues" evidence="6">
    <location>
        <begin position="1168"/>
        <end position="1183"/>
    </location>
</feature>
<feature type="region of interest" description="Disordered" evidence="6">
    <location>
        <begin position="1"/>
        <end position="61"/>
    </location>
</feature>
<evidence type="ECO:0000256" key="6">
    <source>
        <dbReference type="SAM" id="MobiDB-lite"/>
    </source>
</evidence>
<evidence type="ECO:0000256" key="5">
    <source>
        <dbReference type="ARBA" id="ARBA00023136"/>
    </source>
</evidence>
<evidence type="ECO:0000313" key="9">
    <source>
        <dbReference type="Proteomes" id="UP000559256"/>
    </source>
</evidence>
<feature type="compositionally biased region" description="Polar residues" evidence="6">
    <location>
        <begin position="51"/>
        <end position="61"/>
    </location>
</feature>
<feature type="compositionally biased region" description="Basic and acidic residues" evidence="6">
    <location>
        <begin position="846"/>
        <end position="856"/>
    </location>
</feature>
<protein>
    <recommendedName>
        <fullName evidence="10">DUF726-domain-containing protein</fullName>
    </recommendedName>
</protein>
<keyword evidence="4 7" id="KW-1133">Transmembrane helix</keyword>
<evidence type="ECO:0000256" key="2">
    <source>
        <dbReference type="ARBA" id="ARBA00009824"/>
    </source>
</evidence>
<dbReference type="PANTHER" id="PTHR17920:SF3">
    <property type="entry name" value="TRANSMEMBRANE AND COILED-COIL DOMAIN-CONTAINING PROTEIN 4"/>
    <property type="match status" value="1"/>
</dbReference>
<name>A0A8H5FNX7_9AGAR</name>
<feature type="region of interest" description="Disordered" evidence="6">
    <location>
        <begin position="1233"/>
        <end position="1273"/>
    </location>
</feature>
<comment type="subcellular location">
    <subcellularLocation>
        <location evidence="1">Membrane</location>
        <topology evidence="1">Multi-pass membrane protein</topology>
    </subcellularLocation>
</comment>
<dbReference type="PANTHER" id="PTHR17920">
    <property type="entry name" value="TRANSMEMBRANE AND COILED-COIL DOMAIN-CONTAINING PROTEIN 4 TMCO4"/>
    <property type="match status" value="1"/>
</dbReference>
<evidence type="ECO:0000256" key="4">
    <source>
        <dbReference type="ARBA" id="ARBA00022989"/>
    </source>
</evidence>
<feature type="compositionally biased region" description="Polar residues" evidence="6">
    <location>
        <begin position="827"/>
        <end position="845"/>
    </location>
</feature>
<keyword evidence="9" id="KW-1185">Reference proteome</keyword>
<feature type="region of interest" description="Disordered" evidence="6">
    <location>
        <begin position="219"/>
        <end position="323"/>
    </location>
</feature>
<sequence>MPPSSSKTSAPPPSNIFDDDDDGWEDMPVVREDELRGGLDEEDQKKYHYQPQASSSRKTNTVNATGNLIDFDDWGTEWRSKLDTDESEYTRLRGREEDDDDDDVHLRTKYLFDEDKAMTPLSQMQQTKNMLTEAQRIAYVGLCALTMKEMLGRLKKGNRKEVKVAAASMQLWSMKIMGRLYYHMELETQEQKMIESLADHGVESMDLVPALMTTHTVANPEYDPAEGKKKADEDARVVAEAKAEADARPSSPTPSTTSTLVNPSPASPSSPNPNTAAETPTTPTSYTNPTYQTTTRILPATTHPPTNPTANASDSLEPGTVSTSLPTHTPTLILDIRFTILCDLFLLLIADSHYDSRSRTLLESVSTKLGLGWVDLVKFEARVSEALEIQEGVSGTDESAKEMVDTRIKSEKRKRYMLMGLATLGGGLVIGLSAGLLAPVIGLGLGTAFGTIGISGATTFLASAGGAAVITTGGVLTGSGIAVKGMANRTKEVRTFELLALHNNKRVSCILTVPGFLNGPLDDPRLPFSVLDPVVGDVFSLLWEPEMIRETGSALRILTTEVLTQIGQTVLQATVMATLMTALQWPIVLTKLGYLIDNPWSNALTRAEAAGRILADLLVQRHLGVRPITLIGFSLGARVIFYALLELARRGEKEKESSKKKKGVTEGTSVYGIVQDVFILGATVTASTSSWYKTRSVVGGRYVNCYARNDWVLNYLFRASAATGAGGVGAVAGLRPVEGVEGLENVDVTDKISGHMSYRTFMPLILDELGFVVTADFFDDPVEPDFEGDRVVVREEADGDGKKSGWFGSKNWGNKRNTMATGHVQRPPSTYTGPRGSMSSTGTKTSEGDGKEKTLNEGDDDDDLPPRMSLDSDTGTPSKGKTKTTAEASTPDSGPGSGAETPIAATPNLPPKHAGFDFAAIKELLNQDLDATEGDGDGTGKAVAGGRDVLFDMPRTPSSGGFPSGSGSGAVAGPGVEGVGAGAVGTGSGGIVIPPPTNRTESLPVDLPTISSDTDMDTAESDTHTPRSRTPVAVAGAGVNGLDVPVEESSLVLAKGMNRSLSLNDAPLKKATSSSSLRGRNSGLPSPELPRTPTSPLSPPPPPPDKDKDLDARSPPSVYQLPSFSSNSNGFSSPLPMSEPTLSFGGADGSIWGSSSSSRNDASLGGLSRTSASPLNASTTSLAYNPFASPGPSSSGFDPGLGLGAGAGLSFGGADGSITTSLGDAGGVGGGFGGGFGSASSGSSSSADPWAIPSDLGLGKKRTAQGLNSNPWS</sequence>
<dbReference type="Proteomes" id="UP000559256">
    <property type="component" value="Unassembled WGS sequence"/>
</dbReference>
<evidence type="ECO:0000256" key="3">
    <source>
        <dbReference type="ARBA" id="ARBA00022692"/>
    </source>
</evidence>
<comment type="similarity">
    <text evidence="2">Belongs to the TMCO4 family.</text>
</comment>
<feature type="compositionally biased region" description="Basic and acidic residues" evidence="6">
    <location>
        <begin position="225"/>
        <end position="247"/>
    </location>
</feature>
<feature type="compositionally biased region" description="Low complexity" evidence="6">
    <location>
        <begin position="1238"/>
        <end position="1248"/>
    </location>
</feature>
<feature type="compositionally biased region" description="Low complexity" evidence="6">
    <location>
        <begin position="1123"/>
        <end position="1133"/>
    </location>
</feature>
<keyword evidence="5 7" id="KW-0472">Membrane</keyword>
<feature type="region of interest" description="Disordered" evidence="6">
    <location>
        <begin position="797"/>
        <end position="914"/>
    </location>
</feature>
<evidence type="ECO:0000313" key="8">
    <source>
        <dbReference type="EMBL" id="KAF5343452.1"/>
    </source>
</evidence>
<dbReference type="Pfam" id="PF05277">
    <property type="entry name" value="DUF726"/>
    <property type="match status" value="1"/>
</dbReference>
<dbReference type="SUPFAM" id="SSF53474">
    <property type="entry name" value="alpha/beta-Hydrolases"/>
    <property type="match status" value="1"/>
</dbReference>
<organism evidence="8 9">
    <name type="scientific">Tetrapyrgos nigripes</name>
    <dbReference type="NCBI Taxonomy" id="182062"/>
    <lineage>
        <taxon>Eukaryota</taxon>
        <taxon>Fungi</taxon>
        <taxon>Dikarya</taxon>
        <taxon>Basidiomycota</taxon>
        <taxon>Agaricomycotina</taxon>
        <taxon>Agaricomycetes</taxon>
        <taxon>Agaricomycetidae</taxon>
        <taxon>Agaricales</taxon>
        <taxon>Marasmiineae</taxon>
        <taxon>Marasmiaceae</taxon>
        <taxon>Tetrapyrgos</taxon>
    </lineage>
</organism>
<feature type="compositionally biased region" description="Low complexity" evidence="6">
    <location>
        <begin position="1149"/>
        <end position="1158"/>
    </location>
</feature>
<accession>A0A8H5FNX7</accession>
<feature type="compositionally biased region" description="Low complexity" evidence="6">
    <location>
        <begin position="1073"/>
        <end position="1095"/>
    </location>
</feature>
<evidence type="ECO:0008006" key="10">
    <source>
        <dbReference type="Google" id="ProtNLM"/>
    </source>
</evidence>
<proteinExistence type="inferred from homology"/>
<feature type="compositionally biased region" description="Polar residues" evidence="6">
    <location>
        <begin position="811"/>
        <end position="820"/>
    </location>
</feature>
<dbReference type="InterPro" id="IPR029058">
    <property type="entry name" value="AB_hydrolase_fold"/>
</dbReference>
<feature type="compositionally biased region" description="Low complexity" evidence="6">
    <location>
        <begin position="1186"/>
        <end position="1198"/>
    </location>
</feature>
<reference evidence="8 9" key="1">
    <citation type="journal article" date="2020" name="ISME J.">
        <title>Uncovering the hidden diversity of litter-decomposition mechanisms in mushroom-forming fungi.</title>
        <authorList>
            <person name="Floudas D."/>
            <person name="Bentzer J."/>
            <person name="Ahren D."/>
            <person name="Johansson T."/>
            <person name="Persson P."/>
            <person name="Tunlid A."/>
        </authorList>
    </citation>
    <scope>NUCLEOTIDE SEQUENCE [LARGE SCALE GENOMIC DNA]</scope>
    <source>
        <strain evidence="8 9">CBS 291.85</strain>
    </source>
</reference>
<evidence type="ECO:0000256" key="1">
    <source>
        <dbReference type="ARBA" id="ARBA00004141"/>
    </source>
</evidence>
<evidence type="ECO:0000256" key="7">
    <source>
        <dbReference type="SAM" id="Phobius"/>
    </source>
</evidence>
<feature type="compositionally biased region" description="Low complexity" evidence="6">
    <location>
        <begin position="249"/>
        <end position="264"/>
    </location>
</feature>
<feature type="transmembrane region" description="Helical" evidence="7">
    <location>
        <begin position="461"/>
        <end position="483"/>
    </location>
</feature>
<feature type="compositionally biased region" description="Gly residues" evidence="6">
    <location>
        <begin position="962"/>
        <end position="990"/>
    </location>
</feature>
<feature type="transmembrane region" description="Helical" evidence="7">
    <location>
        <begin position="416"/>
        <end position="441"/>
    </location>
</feature>
<dbReference type="OrthoDB" id="277931at2759"/>
<dbReference type="InterPro" id="IPR007941">
    <property type="entry name" value="DUF726"/>
</dbReference>
<feature type="compositionally biased region" description="Basic and acidic residues" evidence="6">
    <location>
        <begin position="28"/>
        <end position="46"/>
    </location>
</feature>
<dbReference type="EMBL" id="JAACJM010000140">
    <property type="protein sequence ID" value="KAF5343452.1"/>
    <property type="molecule type" value="Genomic_DNA"/>
</dbReference>
<dbReference type="GO" id="GO:0016020">
    <property type="term" value="C:membrane"/>
    <property type="evidence" value="ECO:0007669"/>
    <property type="project" value="UniProtKB-SubCell"/>
</dbReference>
<feature type="compositionally biased region" description="Low complexity" evidence="6">
    <location>
        <begin position="874"/>
        <end position="885"/>
    </location>
</feature>
<comment type="caution">
    <text evidence="8">The sequence shown here is derived from an EMBL/GenBank/DDBJ whole genome shotgun (WGS) entry which is preliminary data.</text>
</comment>
<feature type="compositionally biased region" description="Low complexity" evidence="6">
    <location>
        <begin position="272"/>
        <end position="312"/>
    </location>
</feature>
<dbReference type="AlphaFoldDB" id="A0A8H5FNX7"/>